<protein>
    <submittedName>
        <fullName evidence="1">Uncharacterized protein</fullName>
    </submittedName>
</protein>
<gene>
    <name evidence="1" type="ORF">SMN809_LOCUS78108</name>
</gene>
<name>A0A8S3IYF5_9BILA</name>
<accession>A0A8S3IYF5</accession>
<sequence>RARSVFAPSPKCNFGPKGTLKKIKNDQELIIIQDPCTQRLHWISSPNNILVIRKPGQSTVVEFRILVVKLLKVRAIDG</sequence>
<reference evidence="1" key="1">
    <citation type="submission" date="2021-02" db="EMBL/GenBank/DDBJ databases">
        <authorList>
            <person name="Nowell W R."/>
        </authorList>
    </citation>
    <scope>NUCLEOTIDE SEQUENCE</scope>
</reference>
<dbReference type="EMBL" id="CAJOBI010339021">
    <property type="protein sequence ID" value="CAF5210207.1"/>
    <property type="molecule type" value="Genomic_DNA"/>
</dbReference>
<feature type="non-terminal residue" evidence="1">
    <location>
        <position position="1"/>
    </location>
</feature>
<organism evidence="1 2">
    <name type="scientific">Rotaria magnacalcarata</name>
    <dbReference type="NCBI Taxonomy" id="392030"/>
    <lineage>
        <taxon>Eukaryota</taxon>
        <taxon>Metazoa</taxon>
        <taxon>Spiralia</taxon>
        <taxon>Gnathifera</taxon>
        <taxon>Rotifera</taxon>
        <taxon>Eurotatoria</taxon>
        <taxon>Bdelloidea</taxon>
        <taxon>Philodinida</taxon>
        <taxon>Philodinidae</taxon>
        <taxon>Rotaria</taxon>
    </lineage>
</organism>
<dbReference type="Proteomes" id="UP000676336">
    <property type="component" value="Unassembled WGS sequence"/>
</dbReference>
<evidence type="ECO:0000313" key="1">
    <source>
        <dbReference type="EMBL" id="CAF5210207.1"/>
    </source>
</evidence>
<evidence type="ECO:0000313" key="2">
    <source>
        <dbReference type="Proteomes" id="UP000676336"/>
    </source>
</evidence>
<dbReference type="AlphaFoldDB" id="A0A8S3IYF5"/>
<proteinExistence type="predicted"/>
<comment type="caution">
    <text evidence="1">The sequence shown here is derived from an EMBL/GenBank/DDBJ whole genome shotgun (WGS) entry which is preliminary data.</text>
</comment>